<protein>
    <submittedName>
        <fullName evidence="1">Uncharacterized protein</fullName>
    </submittedName>
</protein>
<name>A0A9P7TVB7_9HYPO</name>
<evidence type="ECO:0000313" key="1">
    <source>
        <dbReference type="EMBL" id="KAG6284185.1"/>
    </source>
</evidence>
<accession>A0A9P7TVB7</accession>
<proteinExistence type="predicted"/>
<gene>
    <name evidence="1" type="ORF">E4U09_008160</name>
</gene>
<sequence>MPLIWLTLPADPGETQHRWKKPHWFIVYTTQASEPGGYLVFVLHVLAISSFLSLRRSLAVCGLDVEPGPGSEERYEPSGMVREVLAQTTYSVLRLSASPMIASYYRLRSICCLKQPSWRLWGCREPNPRFR</sequence>
<organism evidence="1 2">
    <name type="scientific">Claviceps aff. purpurea</name>
    <dbReference type="NCBI Taxonomy" id="1967640"/>
    <lineage>
        <taxon>Eukaryota</taxon>
        <taxon>Fungi</taxon>
        <taxon>Dikarya</taxon>
        <taxon>Ascomycota</taxon>
        <taxon>Pezizomycotina</taxon>
        <taxon>Sordariomycetes</taxon>
        <taxon>Hypocreomycetidae</taxon>
        <taxon>Hypocreales</taxon>
        <taxon>Clavicipitaceae</taxon>
        <taxon>Claviceps</taxon>
    </lineage>
</organism>
<feature type="non-terminal residue" evidence="1">
    <location>
        <position position="131"/>
    </location>
</feature>
<comment type="caution">
    <text evidence="1">The sequence shown here is derived from an EMBL/GenBank/DDBJ whole genome shotgun (WGS) entry which is preliminary data.</text>
</comment>
<reference evidence="1 2" key="1">
    <citation type="journal article" date="2020" name="bioRxiv">
        <title>Whole genome comparisons of ergot fungi reveals the divergence and evolution of species within the genus Claviceps are the result of varying mechanisms driving genome evolution and host range expansion.</title>
        <authorList>
            <person name="Wyka S.A."/>
            <person name="Mondo S.J."/>
            <person name="Liu M."/>
            <person name="Dettman J."/>
            <person name="Nalam V."/>
            <person name="Broders K.D."/>
        </authorList>
    </citation>
    <scope>NUCLEOTIDE SEQUENCE [LARGE SCALE GENOMIC DNA]</scope>
    <source>
        <strain evidence="1 2">Clav52</strain>
    </source>
</reference>
<dbReference type="AlphaFoldDB" id="A0A9P7TVB7"/>
<keyword evidence="2" id="KW-1185">Reference proteome</keyword>
<dbReference type="Proteomes" id="UP000707071">
    <property type="component" value="Unassembled WGS sequence"/>
</dbReference>
<evidence type="ECO:0000313" key="2">
    <source>
        <dbReference type="Proteomes" id="UP000707071"/>
    </source>
</evidence>
<dbReference type="EMBL" id="SRRH01000937">
    <property type="protein sequence ID" value="KAG6284185.1"/>
    <property type="molecule type" value="Genomic_DNA"/>
</dbReference>